<evidence type="ECO:0000313" key="3">
    <source>
        <dbReference type="Proteomes" id="UP000192288"/>
    </source>
</evidence>
<dbReference type="EMBL" id="MPLS01000016">
    <property type="protein sequence ID" value="ORI97711.1"/>
    <property type="molecule type" value="Genomic_DNA"/>
</dbReference>
<keyword evidence="1" id="KW-1133">Transmembrane helix</keyword>
<keyword evidence="1" id="KW-0812">Transmembrane</keyword>
<sequence>MWHKIKMLSPGTSYREMSAFFLGLAVSGAFVDMQWAITMLLGSVIYAVLANSKEAKQRNEK</sequence>
<dbReference type="AlphaFoldDB" id="A0A1X0VDE8"/>
<protein>
    <submittedName>
        <fullName evidence="2">Uncharacterized protein</fullName>
    </submittedName>
</protein>
<organism evidence="2 3">
    <name type="scientific">Leuconostoc pseudomesenteroides</name>
    <dbReference type="NCBI Taxonomy" id="33968"/>
    <lineage>
        <taxon>Bacteria</taxon>
        <taxon>Bacillati</taxon>
        <taxon>Bacillota</taxon>
        <taxon>Bacilli</taxon>
        <taxon>Lactobacillales</taxon>
        <taxon>Lactobacillaceae</taxon>
        <taxon>Leuconostoc</taxon>
    </lineage>
</organism>
<accession>A0A1X0VDE8</accession>
<dbReference type="STRING" id="33968.BMS77_06135"/>
<dbReference type="Proteomes" id="UP000192288">
    <property type="component" value="Unassembled WGS sequence"/>
</dbReference>
<name>A0A1X0VDE8_LEUPS</name>
<keyword evidence="1" id="KW-0472">Membrane</keyword>
<evidence type="ECO:0000313" key="2">
    <source>
        <dbReference type="EMBL" id="ORI97711.1"/>
    </source>
</evidence>
<reference evidence="2 3" key="1">
    <citation type="journal article" date="2017" name="Front. Microbiol.">
        <title>Genomic Characterization of Dairy Associated Leuconostoc Species and Diversity of Leuconostocs in Undefined Mixed Mesophilic Starter Cultures.</title>
        <authorList>
            <person name="Frantzen C.A."/>
            <person name="Kot W."/>
            <person name="Pedersen T.B."/>
            <person name="Ardo Y.M."/>
            <person name="Broadbent J.R."/>
            <person name="Neve H."/>
            <person name="Hansen L.H."/>
            <person name="Dal Bello F."/>
            <person name="Ostlie H.M."/>
            <person name="Kleppen H.P."/>
            <person name="Vogensen F.K."/>
            <person name="Holo H."/>
        </authorList>
    </citation>
    <scope>NUCLEOTIDE SEQUENCE [LARGE SCALE GENOMIC DNA]</scope>
    <source>
        <strain evidence="2 3">LMGCF08</strain>
    </source>
</reference>
<feature type="transmembrane region" description="Helical" evidence="1">
    <location>
        <begin position="20"/>
        <end position="49"/>
    </location>
</feature>
<comment type="caution">
    <text evidence="2">The sequence shown here is derived from an EMBL/GenBank/DDBJ whole genome shotgun (WGS) entry which is preliminary data.</text>
</comment>
<evidence type="ECO:0000256" key="1">
    <source>
        <dbReference type="SAM" id="Phobius"/>
    </source>
</evidence>
<proteinExistence type="predicted"/>
<dbReference type="RefSeq" id="WP_004911016.1">
    <property type="nucleotide sequence ID" value="NZ_MPLS01000016.1"/>
</dbReference>
<gene>
    <name evidence="2" type="ORF">BMR96_05590</name>
</gene>